<feature type="binding site" evidence="14 15">
    <location>
        <position position="77"/>
    </location>
    <ligand>
        <name>a divalent metal cation</name>
        <dbReference type="ChEBI" id="CHEBI:60240"/>
    </ligand>
</feature>
<evidence type="ECO:0000256" key="6">
    <source>
        <dbReference type="ARBA" id="ARBA00012180"/>
    </source>
</evidence>
<keyword evidence="19" id="KW-1185">Reference proteome</keyword>
<dbReference type="GO" id="GO:0032299">
    <property type="term" value="C:ribonuclease H2 complex"/>
    <property type="evidence" value="ECO:0007669"/>
    <property type="project" value="TreeGrafter"/>
</dbReference>
<dbReference type="PANTHER" id="PTHR10954">
    <property type="entry name" value="RIBONUCLEASE H2 SUBUNIT A"/>
    <property type="match status" value="1"/>
</dbReference>
<organism evidence="18 19">
    <name type="scientific">Enterococcus sulfureus ATCC 49903</name>
    <dbReference type="NCBI Taxonomy" id="1140003"/>
    <lineage>
        <taxon>Bacteria</taxon>
        <taxon>Bacillati</taxon>
        <taxon>Bacillota</taxon>
        <taxon>Bacilli</taxon>
        <taxon>Lactobacillales</taxon>
        <taxon>Enterococcaceae</taxon>
        <taxon>Enterococcus</taxon>
    </lineage>
</organism>
<dbReference type="GO" id="GO:0003723">
    <property type="term" value="F:RNA binding"/>
    <property type="evidence" value="ECO:0007669"/>
    <property type="project" value="UniProtKB-UniRule"/>
</dbReference>
<evidence type="ECO:0000256" key="4">
    <source>
        <dbReference type="ARBA" id="ARBA00004496"/>
    </source>
</evidence>
<feature type="binding site" evidence="14 15">
    <location>
        <position position="169"/>
    </location>
    <ligand>
        <name>a divalent metal cation</name>
        <dbReference type="ChEBI" id="CHEBI:60240"/>
    </ligand>
</feature>
<dbReference type="GO" id="GO:0006298">
    <property type="term" value="P:mismatch repair"/>
    <property type="evidence" value="ECO:0007669"/>
    <property type="project" value="TreeGrafter"/>
</dbReference>
<sequence length="254" mass="28156">MMDSIKEIKEYLSTITQLSETEMTTFQQDSRKGVQQALRQYEKRQQKQAELAIKCFEMSEFERHARQQGARLIAGIDEVGRGPLAGPVVAAAVILPENHGILGLDDSKKLSEKKRLALYEEICTCALAIGVGEITAKVIDEVNIYQASKLAMCQAVENLTVKPDHLLIDAMYLDLPIAQDKIIKGDARSVSIAAASIVAKTIRDQQMAEYGKQYPEFDFEHNAGYGTKKHLAALASTGITPIHRKTFAPVKQYC</sequence>
<keyword evidence="10 14" id="KW-0479">Metal-binding</keyword>
<keyword evidence="11 14" id="KW-0255">Endonuclease</keyword>
<dbReference type="EC" id="3.1.26.4" evidence="6 14"/>
<comment type="cofactor">
    <cofactor evidence="14 15">
        <name>Mn(2+)</name>
        <dbReference type="ChEBI" id="CHEBI:29035"/>
    </cofactor>
    <cofactor evidence="14 15">
        <name>Mg(2+)</name>
        <dbReference type="ChEBI" id="CHEBI:18420"/>
    </cofactor>
    <text evidence="14 15">Manganese or magnesium. Binds 1 divalent metal ion per monomer in the absence of substrate. May bind a second metal ion after substrate binding.</text>
</comment>
<evidence type="ECO:0000259" key="17">
    <source>
        <dbReference type="PROSITE" id="PS51975"/>
    </source>
</evidence>
<evidence type="ECO:0000256" key="5">
    <source>
        <dbReference type="ARBA" id="ARBA00007383"/>
    </source>
</evidence>
<keyword evidence="8 14" id="KW-0963">Cytoplasm</keyword>
<dbReference type="InterPro" id="IPR001352">
    <property type="entry name" value="RNase_HII/HIII"/>
</dbReference>
<dbReference type="NCBIfam" id="NF000594">
    <property type="entry name" value="PRK00015.1-1"/>
    <property type="match status" value="1"/>
</dbReference>
<dbReference type="STRING" id="1140003.OMY_00885"/>
<evidence type="ECO:0000256" key="2">
    <source>
        <dbReference type="ARBA" id="ARBA00001946"/>
    </source>
</evidence>
<dbReference type="InterPro" id="IPR024567">
    <property type="entry name" value="RNase_HII/HIII_dom"/>
</dbReference>
<dbReference type="GO" id="GO:0005737">
    <property type="term" value="C:cytoplasm"/>
    <property type="evidence" value="ECO:0007669"/>
    <property type="project" value="UniProtKB-SubCell"/>
</dbReference>
<evidence type="ECO:0000256" key="11">
    <source>
        <dbReference type="ARBA" id="ARBA00022759"/>
    </source>
</evidence>
<dbReference type="EMBL" id="ASWO01000005">
    <property type="protein sequence ID" value="EOT84067.1"/>
    <property type="molecule type" value="Genomic_DNA"/>
</dbReference>
<dbReference type="Pfam" id="PF01351">
    <property type="entry name" value="RNase_HII"/>
    <property type="match status" value="1"/>
</dbReference>
<evidence type="ECO:0000256" key="10">
    <source>
        <dbReference type="ARBA" id="ARBA00022723"/>
    </source>
</evidence>
<dbReference type="PATRIC" id="fig|1140003.3.peg.842"/>
<evidence type="ECO:0000256" key="12">
    <source>
        <dbReference type="ARBA" id="ARBA00022801"/>
    </source>
</evidence>
<evidence type="ECO:0000313" key="18">
    <source>
        <dbReference type="EMBL" id="EOT84067.1"/>
    </source>
</evidence>
<dbReference type="GO" id="GO:0043137">
    <property type="term" value="P:DNA replication, removal of RNA primer"/>
    <property type="evidence" value="ECO:0007669"/>
    <property type="project" value="TreeGrafter"/>
</dbReference>
<dbReference type="NCBIfam" id="NF000595">
    <property type="entry name" value="PRK00015.1-3"/>
    <property type="match status" value="1"/>
</dbReference>
<dbReference type="FunFam" id="3.30.420.10:FF:000006">
    <property type="entry name" value="Ribonuclease HII"/>
    <property type="match status" value="1"/>
</dbReference>
<dbReference type="GO" id="GO:0030145">
    <property type="term" value="F:manganese ion binding"/>
    <property type="evidence" value="ECO:0007669"/>
    <property type="project" value="UniProtKB-UniRule"/>
</dbReference>
<keyword evidence="13 14" id="KW-0464">Manganese</keyword>
<dbReference type="OrthoDB" id="9803420at2"/>
<dbReference type="InterPro" id="IPR022898">
    <property type="entry name" value="RNase_HII"/>
</dbReference>
<evidence type="ECO:0000256" key="13">
    <source>
        <dbReference type="ARBA" id="ARBA00023211"/>
    </source>
</evidence>
<dbReference type="Gene3D" id="3.30.420.10">
    <property type="entry name" value="Ribonuclease H-like superfamily/Ribonuclease H"/>
    <property type="match status" value="1"/>
</dbReference>
<evidence type="ECO:0000256" key="1">
    <source>
        <dbReference type="ARBA" id="ARBA00000077"/>
    </source>
</evidence>
<comment type="similarity">
    <text evidence="5 14 16">Belongs to the RNase HII family.</text>
</comment>
<dbReference type="Proteomes" id="UP000015961">
    <property type="component" value="Unassembled WGS sequence"/>
</dbReference>
<evidence type="ECO:0000256" key="9">
    <source>
        <dbReference type="ARBA" id="ARBA00022722"/>
    </source>
</evidence>
<evidence type="ECO:0000256" key="14">
    <source>
        <dbReference type="HAMAP-Rule" id="MF_00052"/>
    </source>
</evidence>
<keyword evidence="9 14" id="KW-0540">Nuclease</keyword>
<comment type="catalytic activity">
    <reaction evidence="1 14 15 16">
        <text>Endonucleolytic cleavage to 5'-phosphomonoester.</text>
        <dbReference type="EC" id="3.1.26.4"/>
    </reaction>
</comment>
<evidence type="ECO:0000256" key="15">
    <source>
        <dbReference type="PROSITE-ProRule" id="PRU01319"/>
    </source>
</evidence>
<feature type="binding site" evidence="14 15">
    <location>
        <position position="78"/>
    </location>
    <ligand>
        <name>a divalent metal cation</name>
        <dbReference type="ChEBI" id="CHEBI:60240"/>
    </ligand>
</feature>
<evidence type="ECO:0000256" key="8">
    <source>
        <dbReference type="ARBA" id="ARBA00022490"/>
    </source>
</evidence>
<protein>
    <recommendedName>
        <fullName evidence="7 14">Ribonuclease HII</fullName>
        <shortName evidence="14">RNase HII</shortName>
        <ecNumber evidence="6 14">3.1.26.4</ecNumber>
    </recommendedName>
</protein>
<dbReference type="GO" id="GO:0004523">
    <property type="term" value="F:RNA-DNA hybrid ribonuclease activity"/>
    <property type="evidence" value="ECO:0007669"/>
    <property type="project" value="UniProtKB-UniRule"/>
</dbReference>
<gene>
    <name evidence="14" type="primary">rnhB</name>
    <name evidence="18" type="ORF">I573_01793</name>
</gene>
<dbReference type="InterPro" id="IPR012337">
    <property type="entry name" value="RNaseH-like_sf"/>
</dbReference>
<dbReference type="SUPFAM" id="SSF53098">
    <property type="entry name" value="Ribonuclease H-like"/>
    <property type="match status" value="1"/>
</dbReference>
<evidence type="ECO:0000256" key="16">
    <source>
        <dbReference type="RuleBase" id="RU003515"/>
    </source>
</evidence>
<dbReference type="PANTHER" id="PTHR10954:SF18">
    <property type="entry name" value="RIBONUCLEASE HII"/>
    <property type="match status" value="1"/>
</dbReference>
<comment type="cofactor">
    <cofactor evidence="2">
        <name>Mg(2+)</name>
        <dbReference type="ChEBI" id="CHEBI:18420"/>
    </cofactor>
</comment>
<dbReference type="CDD" id="cd07182">
    <property type="entry name" value="RNase_HII_bacteria_HII_like"/>
    <property type="match status" value="1"/>
</dbReference>
<name>S0NRE9_9ENTE</name>
<dbReference type="InterPro" id="IPR036397">
    <property type="entry name" value="RNaseH_sf"/>
</dbReference>
<comment type="caution">
    <text evidence="18">The sequence shown here is derived from an EMBL/GenBank/DDBJ whole genome shotgun (WGS) entry which is preliminary data.</text>
</comment>
<evidence type="ECO:0000256" key="7">
    <source>
        <dbReference type="ARBA" id="ARBA00019179"/>
    </source>
</evidence>
<dbReference type="HAMAP" id="MF_00052_B">
    <property type="entry name" value="RNase_HII_B"/>
    <property type="match status" value="1"/>
</dbReference>
<feature type="domain" description="RNase H type-2" evidence="17">
    <location>
        <begin position="71"/>
        <end position="254"/>
    </location>
</feature>
<proteinExistence type="inferred from homology"/>
<evidence type="ECO:0000256" key="3">
    <source>
        <dbReference type="ARBA" id="ARBA00004065"/>
    </source>
</evidence>
<dbReference type="RefSeq" id="WP_016185338.1">
    <property type="nucleotide sequence ID" value="NZ_ASWO01000005.1"/>
</dbReference>
<reference evidence="18 19" key="1">
    <citation type="submission" date="2013-03" db="EMBL/GenBank/DDBJ databases">
        <title>The Genome Sequence of Enterococcus sulfureus ATCC_49903 (PacBio/Illumina hybrid assembly).</title>
        <authorList>
            <consortium name="The Broad Institute Genomics Platform"/>
            <consortium name="The Broad Institute Genome Sequencing Center for Infectious Disease"/>
            <person name="Earl A."/>
            <person name="Russ C."/>
            <person name="Gilmore M."/>
            <person name="Surin D."/>
            <person name="Walker B."/>
            <person name="Young S."/>
            <person name="Zeng Q."/>
            <person name="Gargeya S."/>
            <person name="Fitzgerald M."/>
            <person name="Haas B."/>
            <person name="Abouelleil A."/>
            <person name="Allen A.W."/>
            <person name="Alvarado L."/>
            <person name="Arachchi H.M."/>
            <person name="Berlin A.M."/>
            <person name="Chapman S.B."/>
            <person name="Gainer-Dewar J."/>
            <person name="Goldberg J."/>
            <person name="Griggs A."/>
            <person name="Gujja S."/>
            <person name="Hansen M."/>
            <person name="Howarth C."/>
            <person name="Imamovic A."/>
            <person name="Ireland A."/>
            <person name="Larimer J."/>
            <person name="McCowan C."/>
            <person name="Murphy C."/>
            <person name="Pearson M."/>
            <person name="Poon T.W."/>
            <person name="Priest M."/>
            <person name="Roberts A."/>
            <person name="Saif S."/>
            <person name="Shea T."/>
            <person name="Sisk P."/>
            <person name="Sykes S."/>
            <person name="Wortman J."/>
            <person name="Nusbaum C."/>
            <person name="Birren B."/>
        </authorList>
    </citation>
    <scope>NUCLEOTIDE SEQUENCE [LARGE SCALE GENOMIC DNA]</scope>
    <source>
        <strain evidence="18 19">ATCC 49903</strain>
    </source>
</reference>
<comment type="subcellular location">
    <subcellularLocation>
        <location evidence="4 14">Cytoplasm</location>
    </subcellularLocation>
</comment>
<dbReference type="eggNOG" id="COG0164">
    <property type="taxonomic scope" value="Bacteria"/>
</dbReference>
<dbReference type="AlphaFoldDB" id="S0NRE9"/>
<accession>S0NRE9</accession>
<dbReference type="PROSITE" id="PS51975">
    <property type="entry name" value="RNASE_H_2"/>
    <property type="match status" value="1"/>
</dbReference>
<keyword evidence="12 14" id="KW-0378">Hydrolase</keyword>
<comment type="function">
    <text evidence="3 14 16">Endonuclease that specifically degrades the RNA of RNA-DNA hybrids.</text>
</comment>
<evidence type="ECO:0000313" key="19">
    <source>
        <dbReference type="Proteomes" id="UP000015961"/>
    </source>
</evidence>